<sequence length="48" mass="5737">MINYEFVVDVEPDEETIRKVHEDLARTLIKKYGKQTMQEVLTILNKEQ</sequence>
<reference evidence="1" key="2">
    <citation type="submission" date="2009-08" db="EMBL/GenBank/DDBJ databases">
        <authorList>
            <person name="Shrivastava S."/>
            <person name="Brinkac L.M."/>
            <person name="Dodson R.J."/>
            <person name="Harkins D.M."/>
            <person name="Durkin A.S."/>
            <person name="Sutton G."/>
        </authorList>
    </citation>
    <scope>NUCLEOTIDE SEQUENCE</scope>
    <source>
        <strain evidence="1">Eklund 17B</strain>
    </source>
</reference>
<accession>U4P8E6</accession>
<protein>
    <submittedName>
        <fullName evidence="1">Uncharacterized protein</fullName>
    </submittedName>
</protein>
<reference evidence="1" key="1">
    <citation type="submission" date="2009-06" db="EMBL/GenBank/DDBJ databases">
        <authorList>
            <consortium name="US DOE Joint Genome Institute (JGI-PGF)"/>
            <person name="Lucas S."/>
            <person name="Copeland A."/>
            <person name="Lapidus A."/>
            <person name="Glavina del Rio T."/>
            <person name="Dalin E."/>
            <person name="Tice H."/>
            <person name="Bruce D."/>
            <person name="Goodwin L."/>
            <person name="Pitluck S."/>
            <person name="Kyrpides N."/>
            <person name="Mavromatis K."/>
            <person name="Ivanova N."/>
            <person name="Saunders E."/>
            <person name="Brettin T."/>
            <person name="Detter J.C."/>
            <person name="Han C."/>
            <person name="Larimer F."/>
            <person name="Land M."/>
            <person name="Hauser L."/>
            <person name="Markowitz V."/>
            <person name="Cheng J.-F."/>
            <person name="Hugenholtz P."/>
            <person name="Woyke T."/>
            <person name="Wu D."/>
            <person name="Gronow S."/>
            <person name="Klenk H.-P."/>
            <person name="Eisen J.A."/>
        </authorList>
    </citation>
    <scope>NUCLEOTIDE SEQUENCE</scope>
    <source>
        <strain evidence="1">Eklund 17B</strain>
    </source>
</reference>
<evidence type="ECO:0000313" key="1">
    <source>
        <dbReference type="EMBL" id="ACD22786.1"/>
    </source>
</evidence>
<dbReference type="AlphaFoldDB" id="B2TP17"/>
<dbReference type="KEGG" id="cbk:CLL_A2786"/>
<organism evidence="1">
    <name type="scientific">Clostridium botulinum (strain Eklund 17B / Type B)</name>
    <dbReference type="NCBI Taxonomy" id="935198"/>
    <lineage>
        <taxon>Bacteria</taxon>
        <taxon>Bacillati</taxon>
        <taxon>Bacillota</taxon>
        <taxon>Clostridia</taxon>
        <taxon>Eubacteriales</taxon>
        <taxon>Clostridiaceae</taxon>
        <taxon>Clostridium</taxon>
    </lineage>
</organism>
<dbReference type="HOGENOM" id="CLU_213720_0_0_9"/>
<dbReference type="EMBL" id="CP001056">
    <property type="protein sequence ID" value="ACD22786.1"/>
    <property type="molecule type" value="Genomic_DNA"/>
</dbReference>
<dbReference type="PATRIC" id="fig|935198.13.peg.2748"/>
<gene>
    <name evidence="1" type="ordered locus">CLL_A2786</name>
</gene>
<accession>B2TP17</accession>
<name>B2TP17_CLOBB</name>
<proteinExistence type="predicted"/>